<sequence length="702" mass="79920">METVSIIISPDNALPELITCVDSIRTFINGIKYEIIVVERGADEEIRQWLTEQKDIITPITDKCSSQAQSWNSGLEVASGDYVLLLHADTILTPNLLPRLLHSLELSPHYAGVGPVSNQAGENQTIPVNYATIDELLIFADKLEDGGLTLEDTLILSDFCVLLKKSVIDQLGGFDEKIEGSLILADFSLRLVEVNYKLAVNRSAFVHHEDSSKREGEDVPSALSFYKKWGFPWSYMNPQANILTALNNYSTEDALSVLEIGSGCGATLLNLRQQFPQAHIHGIEKSERARGIARHLVGNEGAVFLHSDLTELDKDGFDLVILRNNTSNIVELVNFLQNIIHYATPTGQVLVDFPNIRNRNVIQKILRDGIWREGMNFWSLSEISIAFEEAGFQELNVDYVLNQETNDDFILKESTLKLSGHELPEEWNVSNFIISATREVVHQGIHAAFDHFIENPDEAALSTLLEQYSMDQIISLFSQYKESATELLNTLAMANFEKNVLDEVLPYLTKAYELSPKDPNTLFNLGRIMHFLGEQQSAVEWFKKIPNKSPELNQWIHEIETNLTKKVEQRKKLKYYLLRIEYYVEPDHNIDQFFTFVRDNGIKCDEVLEVVESEIVHKSKTLTQIARSCYAFELYDWIIPMYKRSLEEKPDDRETLVSFGLNLIKLNAIEDAYKVLIQIREPNREISNLIFKLGEALTSQSR</sequence>
<evidence type="ECO:0000313" key="3">
    <source>
        <dbReference type="Proteomes" id="UP001306950"/>
    </source>
</evidence>
<organism evidence="2 3">
    <name type="scientific">Paenibacillus haidiansis</name>
    <dbReference type="NCBI Taxonomy" id="1574488"/>
    <lineage>
        <taxon>Bacteria</taxon>
        <taxon>Bacillati</taxon>
        <taxon>Bacillota</taxon>
        <taxon>Bacilli</taxon>
        <taxon>Bacillales</taxon>
        <taxon>Paenibacillaceae</taxon>
        <taxon>Paenibacillus</taxon>
    </lineage>
</organism>
<dbReference type="Gene3D" id="3.40.50.150">
    <property type="entry name" value="Vaccinia Virus protein VP39"/>
    <property type="match status" value="1"/>
</dbReference>
<proteinExistence type="predicted"/>
<dbReference type="RefSeq" id="WP_331848316.1">
    <property type="nucleotide sequence ID" value="NZ_JAZHPZ010000012.1"/>
</dbReference>
<dbReference type="SUPFAM" id="SSF48452">
    <property type="entry name" value="TPR-like"/>
    <property type="match status" value="1"/>
</dbReference>
<keyword evidence="2" id="KW-0808">Transferase</keyword>
<dbReference type="Pfam" id="PF13489">
    <property type="entry name" value="Methyltransf_23"/>
    <property type="match status" value="1"/>
</dbReference>
<dbReference type="SUPFAM" id="SSF53335">
    <property type="entry name" value="S-adenosyl-L-methionine-dependent methyltransferases"/>
    <property type="match status" value="1"/>
</dbReference>
<dbReference type="PANTHER" id="PTHR43685">
    <property type="entry name" value="GLYCOSYLTRANSFERASE"/>
    <property type="match status" value="1"/>
</dbReference>
<dbReference type="CDD" id="cd02440">
    <property type="entry name" value="AdoMet_MTases"/>
    <property type="match status" value="1"/>
</dbReference>
<comment type="caution">
    <text evidence="2">The sequence shown here is derived from an EMBL/GenBank/DDBJ whole genome shotgun (WGS) entry which is preliminary data.</text>
</comment>
<name>A0ABU7VXU5_9BACL</name>
<evidence type="ECO:0000259" key="1">
    <source>
        <dbReference type="Pfam" id="PF00535"/>
    </source>
</evidence>
<gene>
    <name evidence="2" type="ORF">V3851_19925</name>
</gene>
<reference evidence="2 3" key="1">
    <citation type="submission" date="2024-02" db="EMBL/GenBank/DDBJ databases">
        <title>A nitrogen-fixing paenibacillus bacterium.</title>
        <authorList>
            <person name="Zhang W.L."/>
            <person name="Chen S.F."/>
        </authorList>
    </citation>
    <scope>NUCLEOTIDE SEQUENCE [LARGE SCALE GENOMIC DNA]</scope>
    <source>
        <strain evidence="2 3">M1</strain>
    </source>
</reference>
<keyword evidence="3" id="KW-1185">Reference proteome</keyword>
<protein>
    <submittedName>
        <fullName evidence="2">Glycosyltransferase</fullName>
        <ecNumber evidence="2">2.4.-.-</ecNumber>
    </submittedName>
</protein>
<dbReference type="GO" id="GO:0016757">
    <property type="term" value="F:glycosyltransferase activity"/>
    <property type="evidence" value="ECO:0007669"/>
    <property type="project" value="UniProtKB-KW"/>
</dbReference>
<dbReference type="SUPFAM" id="SSF53448">
    <property type="entry name" value="Nucleotide-diphospho-sugar transferases"/>
    <property type="match status" value="1"/>
</dbReference>
<keyword evidence="2" id="KW-0328">Glycosyltransferase</keyword>
<dbReference type="InterPro" id="IPR029044">
    <property type="entry name" value="Nucleotide-diphossugar_trans"/>
</dbReference>
<dbReference type="EC" id="2.4.-.-" evidence="2"/>
<dbReference type="InterPro" id="IPR050834">
    <property type="entry name" value="Glycosyltransf_2"/>
</dbReference>
<feature type="domain" description="Glycosyltransferase 2-like" evidence="1">
    <location>
        <begin position="5"/>
        <end position="170"/>
    </location>
</feature>
<dbReference type="Gene3D" id="1.25.40.10">
    <property type="entry name" value="Tetratricopeptide repeat domain"/>
    <property type="match status" value="1"/>
</dbReference>
<accession>A0ABU7VXU5</accession>
<dbReference type="InterPro" id="IPR011990">
    <property type="entry name" value="TPR-like_helical_dom_sf"/>
</dbReference>
<dbReference type="InterPro" id="IPR001173">
    <property type="entry name" value="Glyco_trans_2-like"/>
</dbReference>
<dbReference type="PANTHER" id="PTHR43685:SF2">
    <property type="entry name" value="GLYCOSYLTRANSFERASE 2-LIKE DOMAIN-CONTAINING PROTEIN"/>
    <property type="match status" value="1"/>
</dbReference>
<dbReference type="CDD" id="cd00761">
    <property type="entry name" value="Glyco_tranf_GTA_type"/>
    <property type="match status" value="1"/>
</dbReference>
<dbReference type="Gene3D" id="3.90.550.10">
    <property type="entry name" value="Spore Coat Polysaccharide Biosynthesis Protein SpsA, Chain A"/>
    <property type="match status" value="1"/>
</dbReference>
<evidence type="ECO:0000313" key="2">
    <source>
        <dbReference type="EMBL" id="MEF2968103.1"/>
    </source>
</evidence>
<dbReference type="Proteomes" id="UP001306950">
    <property type="component" value="Unassembled WGS sequence"/>
</dbReference>
<dbReference type="Pfam" id="PF00535">
    <property type="entry name" value="Glycos_transf_2"/>
    <property type="match status" value="1"/>
</dbReference>
<dbReference type="EMBL" id="JAZHPZ010000012">
    <property type="protein sequence ID" value="MEF2968103.1"/>
    <property type="molecule type" value="Genomic_DNA"/>
</dbReference>
<dbReference type="InterPro" id="IPR029063">
    <property type="entry name" value="SAM-dependent_MTases_sf"/>
</dbReference>